<dbReference type="InterPro" id="IPR050951">
    <property type="entry name" value="Retrovirus_Pol_polyprotein"/>
</dbReference>
<protein>
    <submittedName>
        <fullName evidence="2">Retrovirus-related Pol polyprotein from transposon 412</fullName>
    </submittedName>
</protein>
<dbReference type="EMBL" id="BGPR01000111">
    <property type="protein sequence ID" value="GBL95443.1"/>
    <property type="molecule type" value="Genomic_DNA"/>
</dbReference>
<dbReference type="OrthoDB" id="6430889at2759"/>
<dbReference type="PANTHER" id="PTHR37984:SF15">
    <property type="entry name" value="INTEGRASE CATALYTIC DOMAIN-CONTAINING PROTEIN"/>
    <property type="match status" value="1"/>
</dbReference>
<evidence type="ECO:0000313" key="2">
    <source>
        <dbReference type="EMBL" id="GBL95443.1"/>
    </source>
</evidence>
<sequence>MPCFRSPKKPKTRTKGNLQRYNVGAPLERIALNVLGPFPVITKSNRYVLVLMDYFTKWPEAVQIPDQEASTVAEELVRSWISCYAVPMILHSDQGTNFNSALLTELCKLLGILKTRTTALHPESDDMVERFNRTILNHLSLFVSKNQTDWDTHMPLFLLAYRKAEHEVTGLTPAEMLLGRMLRLPYDIIFGRPSETPSSPNEYMQNLEARLESVHAFARKRIKLASERMKTRYNSRATDHHFKKGDLV</sequence>
<accession>A0A4Y2BU37</accession>
<evidence type="ECO:0000259" key="1">
    <source>
        <dbReference type="PROSITE" id="PS50994"/>
    </source>
</evidence>
<dbReference type="Pfam" id="PF00665">
    <property type="entry name" value="rve"/>
    <property type="match status" value="1"/>
</dbReference>
<dbReference type="InterPro" id="IPR001584">
    <property type="entry name" value="Integrase_cat-core"/>
</dbReference>
<keyword evidence="3" id="KW-1185">Reference proteome</keyword>
<reference evidence="2 3" key="1">
    <citation type="journal article" date="2019" name="Sci. Rep.">
        <title>Orb-weaving spider Araneus ventricosus genome elucidates the spidroin gene catalogue.</title>
        <authorList>
            <person name="Kono N."/>
            <person name="Nakamura H."/>
            <person name="Ohtoshi R."/>
            <person name="Moran D.A.P."/>
            <person name="Shinohara A."/>
            <person name="Yoshida Y."/>
            <person name="Fujiwara M."/>
            <person name="Mori M."/>
            <person name="Tomita M."/>
            <person name="Arakawa K."/>
        </authorList>
    </citation>
    <scope>NUCLEOTIDE SEQUENCE [LARGE SCALE GENOMIC DNA]</scope>
</reference>
<dbReference type="Gene3D" id="3.30.420.10">
    <property type="entry name" value="Ribonuclease H-like superfamily/Ribonuclease H"/>
    <property type="match status" value="1"/>
</dbReference>
<evidence type="ECO:0000313" key="3">
    <source>
        <dbReference type="Proteomes" id="UP000499080"/>
    </source>
</evidence>
<proteinExistence type="predicted"/>
<feature type="domain" description="Integrase catalytic" evidence="1">
    <location>
        <begin position="22"/>
        <end position="181"/>
    </location>
</feature>
<dbReference type="PROSITE" id="PS50994">
    <property type="entry name" value="INTEGRASE"/>
    <property type="match status" value="1"/>
</dbReference>
<organism evidence="2 3">
    <name type="scientific">Araneus ventricosus</name>
    <name type="common">Orbweaver spider</name>
    <name type="synonym">Epeira ventricosa</name>
    <dbReference type="NCBI Taxonomy" id="182803"/>
    <lineage>
        <taxon>Eukaryota</taxon>
        <taxon>Metazoa</taxon>
        <taxon>Ecdysozoa</taxon>
        <taxon>Arthropoda</taxon>
        <taxon>Chelicerata</taxon>
        <taxon>Arachnida</taxon>
        <taxon>Araneae</taxon>
        <taxon>Araneomorphae</taxon>
        <taxon>Entelegynae</taxon>
        <taxon>Araneoidea</taxon>
        <taxon>Araneidae</taxon>
        <taxon>Araneus</taxon>
    </lineage>
</organism>
<dbReference type="GO" id="GO:0015074">
    <property type="term" value="P:DNA integration"/>
    <property type="evidence" value="ECO:0007669"/>
    <property type="project" value="InterPro"/>
</dbReference>
<comment type="caution">
    <text evidence="2">The sequence shown here is derived from an EMBL/GenBank/DDBJ whole genome shotgun (WGS) entry which is preliminary data.</text>
</comment>
<dbReference type="PANTHER" id="PTHR37984">
    <property type="entry name" value="PROTEIN CBG26694"/>
    <property type="match status" value="1"/>
</dbReference>
<dbReference type="GO" id="GO:0003676">
    <property type="term" value="F:nucleic acid binding"/>
    <property type="evidence" value="ECO:0007669"/>
    <property type="project" value="InterPro"/>
</dbReference>
<dbReference type="Proteomes" id="UP000499080">
    <property type="component" value="Unassembled WGS sequence"/>
</dbReference>
<dbReference type="FunFam" id="3.30.420.10:FF:000032">
    <property type="entry name" value="Retrovirus-related Pol polyprotein from transposon 297-like Protein"/>
    <property type="match status" value="1"/>
</dbReference>
<dbReference type="SUPFAM" id="SSF53098">
    <property type="entry name" value="Ribonuclease H-like"/>
    <property type="match status" value="1"/>
</dbReference>
<name>A0A4Y2BU37_ARAVE</name>
<gene>
    <name evidence="2" type="primary">POL_477</name>
    <name evidence="2" type="ORF">AVEN_154832_1</name>
</gene>
<dbReference type="AlphaFoldDB" id="A0A4Y2BU37"/>
<dbReference type="InterPro" id="IPR036397">
    <property type="entry name" value="RNaseH_sf"/>
</dbReference>
<dbReference type="InterPro" id="IPR012337">
    <property type="entry name" value="RNaseH-like_sf"/>
</dbReference>